<name>A0A6N9Q6T6_9BACL</name>
<evidence type="ECO:0000313" key="4">
    <source>
        <dbReference type="Proteomes" id="UP000448943"/>
    </source>
</evidence>
<dbReference type="SUPFAM" id="SSF56317">
    <property type="entry name" value="Carbon-nitrogen hydrolase"/>
    <property type="match status" value="1"/>
</dbReference>
<evidence type="ECO:0000313" key="3">
    <source>
        <dbReference type="EMBL" id="NBI30557.1"/>
    </source>
</evidence>
<dbReference type="PROSITE" id="PS50263">
    <property type="entry name" value="CN_HYDROLASE"/>
    <property type="match status" value="1"/>
</dbReference>
<dbReference type="CDD" id="cd07583">
    <property type="entry name" value="nitrilase_5"/>
    <property type="match status" value="1"/>
</dbReference>
<gene>
    <name evidence="3" type="ORF">ERL59_16530</name>
</gene>
<sequence length="263" mass="30028">MKLNWNISCIQFDVKQGLVEENMDKAKEMIGKAVSAPHKPDVILLPEMWNTSFTKSVSSLADAYGEKTKQFILEMSKIHNVHIVAGSISEKINGEVHNISYVCNPDGEFIADYSKIHLFQLMYEDRYYVGGNGIGVFELFGVKAGMVICYDIRFPELVRKLALEGVKVLFVPAQWPDVRLQHWRTLLMARAIENQMYVVACNRIGSSERENFPGHSMIINPWGEVITEAEDKETILQTKIDLKLVQTVRDTIPVFEDRRPSLY</sequence>
<dbReference type="InterPro" id="IPR003010">
    <property type="entry name" value="C-N_Hydrolase"/>
</dbReference>
<dbReference type="PROSITE" id="PS01227">
    <property type="entry name" value="UPF0012"/>
    <property type="match status" value="1"/>
</dbReference>
<dbReference type="InterPro" id="IPR036526">
    <property type="entry name" value="C-N_Hydrolase_sf"/>
</dbReference>
<dbReference type="Gene3D" id="3.60.110.10">
    <property type="entry name" value="Carbon-nitrogen hydrolase"/>
    <property type="match status" value="1"/>
</dbReference>
<evidence type="ECO:0000259" key="2">
    <source>
        <dbReference type="PROSITE" id="PS50263"/>
    </source>
</evidence>
<comment type="similarity">
    <text evidence="1">Belongs to the carbon-nitrogen hydrolase superfamily. NIT1/NIT2 family.</text>
</comment>
<organism evidence="3 4">
    <name type="scientific">Chengkuizengella marina</name>
    <dbReference type="NCBI Taxonomy" id="2507566"/>
    <lineage>
        <taxon>Bacteria</taxon>
        <taxon>Bacillati</taxon>
        <taxon>Bacillota</taxon>
        <taxon>Bacilli</taxon>
        <taxon>Bacillales</taxon>
        <taxon>Paenibacillaceae</taxon>
        <taxon>Chengkuizengella</taxon>
    </lineage>
</organism>
<proteinExistence type="inferred from homology"/>
<dbReference type="Proteomes" id="UP000448943">
    <property type="component" value="Unassembled WGS sequence"/>
</dbReference>
<keyword evidence="3" id="KW-0378">Hydrolase</keyword>
<feature type="domain" description="CN hydrolase" evidence="2">
    <location>
        <begin position="5"/>
        <end position="242"/>
    </location>
</feature>
<dbReference type="AlphaFoldDB" id="A0A6N9Q6T6"/>
<dbReference type="OrthoDB" id="9811121at2"/>
<dbReference type="InterPro" id="IPR001110">
    <property type="entry name" value="UPF0012_CS"/>
</dbReference>
<dbReference type="GO" id="GO:0016787">
    <property type="term" value="F:hydrolase activity"/>
    <property type="evidence" value="ECO:0007669"/>
    <property type="project" value="UniProtKB-KW"/>
</dbReference>
<dbReference type="PANTHER" id="PTHR23088">
    <property type="entry name" value="NITRILASE-RELATED"/>
    <property type="match status" value="1"/>
</dbReference>
<reference evidence="3 4" key="1">
    <citation type="submission" date="2019-01" db="EMBL/GenBank/DDBJ databases">
        <title>Chengkuizengella sp. nov., isolated from deep-sea sediment of East Pacific Ocean.</title>
        <authorList>
            <person name="Yang J."/>
            <person name="Lai Q."/>
            <person name="Shao Z."/>
        </authorList>
    </citation>
    <scope>NUCLEOTIDE SEQUENCE [LARGE SCALE GENOMIC DNA]</scope>
    <source>
        <strain evidence="3 4">YPA3-1-1</strain>
    </source>
</reference>
<comment type="caution">
    <text evidence="3">The sequence shown here is derived from an EMBL/GenBank/DDBJ whole genome shotgun (WGS) entry which is preliminary data.</text>
</comment>
<dbReference type="PANTHER" id="PTHR23088:SF27">
    <property type="entry name" value="DEAMINATED GLUTATHIONE AMIDASE"/>
    <property type="match status" value="1"/>
</dbReference>
<protein>
    <submittedName>
        <fullName evidence="3">Carbon-nitrogen family hydrolase</fullName>
    </submittedName>
</protein>
<keyword evidence="4" id="KW-1185">Reference proteome</keyword>
<accession>A0A6N9Q6T6</accession>
<dbReference type="RefSeq" id="WP_160647360.1">
    <property type="nucleotide sequence ID" value="NZ_SIJB01000032.1"/>
</dbReference>
<dbReference type="Pfam" id="PF00795">
    <property type="entry name" value="CN_hydrolase"/>
    <property type="match status" value="1"/>
</dbReference>
<evidence type="ECO:0000256" key="1">
    <source>
        <dbReference type="ARBA" id="ARBA00010613"/>
    </source>
</evidence>
<dbReference type="EMBL" id="SIJB01000032">
    <property type="protein sequence ID" value="NBI30557.1"/>
    <property type="molecule type" value="Genomic_DNA"/>
</dbReference>